<name>A0ABR1DBP4_NECAM</name>
<dbReference type="EMBL" id="JAVFWL010000004">
    <property type="protein sequence ID" value="KAK6747879.1"/>
    <property type="molecule type" value="Genomic_DNA"/>
</dbReference>
<proteinExistence type="predicted"/>
<evidence type="ECO:0000313" key="1">
    <source>
        <dbReference type="EMBL" id="KAK6747879.1"/>
    </source>
</evidence>
<protein>
    <submittedName>
        <fullName evidence="1">Uncharacterized protein</fullName>
    </submittedName>
</protein>
<sequence length="88" mass="10186">MYESETWAALSTVMERLDCAERKLLRRLLGYLWPRMYLRMTRYAEYGIATSGAALAVDREGWAELCSKAKHLSEDANSCVKRRHELAD</sequence>
<comment type="caution">
    <text evidence="1">The sequence shown here is derived from an EMBL/GenBank/DDBJ whole genome shotgun (WGS) entry which is preliminary data.</text>
</comment>
<dbReference type="Proteomes" id="UP001303046">
    <property type="component" value="Unassembled WGS sequence"/>
</dbReference>
<organism evidence="1 2">
    <name type="scientific">Necator americanus</name>
    <name type="common">Human hookworm</name>
    <dbReference type="NCBI Taxonomy" id="51031"/>
    <lineage>
        <taxon>Eukaryota</taxon>
        <taxon>Metazoa</taxon>
        <taxon>Ecdysozoa</taxon>
        <taxon>Nematoda</taxon>
        <taxon>Chromadorea</taxon>
        <taxon>Rhabditida</taxon>
        <taxon>Rhabditina</taxon>
        <taxon>Rhabditomorpha</taxon>
        <taxon>Strongyloidea</taxon>
        <taxon>Ancylostomatidae</taxon>
        <taxon>Bunostominae</taxon>
        <taxon>Necator</taxon>
    </lineage>
</organism>
<keyword evidence="2" id="KW-1185">Reference proteome</keyword>
<evidence type="ECO:0000313" key="2">
    <source>
        <dbReference type="Proteomes" id="UP001303046"/>
    </source>
</evidence>
<gene>
    <name evidence="1" type="primary">Necator_chrIV.g14131</name>
    <name evidence="1" type="ORF">RB195_000837</name>
</gene>
<accession>A0ABR1DBP4</accession>
<reference evidence="1 2" key="1">
    <citation type="submission" date="2023-08" db="EMBL/GenBank/DDBJ databases">
        <title>A Necator americanus chromosomal reference genome.</title>
        <authorList>
            <person name="Ilik V."/>
            <person name="Petrzelkova K.J."/>
            <person name="Pardy F."/>
            <person name="Fuh T."/>
            <person name="Niatou-Singa F.S."/>
            <person name="Gouil Q."/>
            <person name="Baker L."/>
            <person name="Ritchie M.E."/>
            <person name="Jex A.R."/>
            <person name="Gazzola D."/>
            <person name="Li H."/>
            <person name="Toshio Fujiwara R."/>
            <person name="Zhan B."/>
            <person name="Aroian R.V."/>
            <person name="Pafco B."/>
            <person name="Schwarz E.M."/>
        </authorList>
    </citation>
    <scope>NUCLEOTIDE SEQUENCE [LARGE SCALE GENOMIC DNA]</scope>
    <source>
        <strain evidence="1 2">Aroian</strain>
        <tissue evidence="1">Whole animal</tissue>
    </source>
</reference>